<dbReference type="PANTHER" id="PTHR42779:SF1">
    <property type="entry name" value="PROTEIN YNJB"/>
    <property type="match status" value="1"/>
</dbReference>
<protein>
    <submittedName>
        <fullName evidence="2">ABC transporter substrate-binding protein</fullName>
    </submittedName>
</protein>
<evidence type="ECO:0000313" key="2">
    <source>
        <dbReference type="EMBL" id="APH05767.1"/>
    </source>
</evidence>
<dbReference type="Proteomes" id="UP000181936">
    <property type="component" value="Chromosome"/>
</dbReference>
<dbReference type="InterPro" id="IPR006059">
    <property type="entry name" value="SBP"/>
</dbReference>
<dbReference type="KEGG" id="bwh:A9C19_14075"/>
<keyword evidence="1" id="KW-0732">Signal</keyword>
<dbReference type="EMBL" id="CP016020">
    <property type="protein sequence ID" value="APH05767.1"/>
    <property type="molecule type" value="Genomic_DNA"/>
</dbReference>
<dbReference type="AlphaFoldDB" id="A0A1L3MTV1"/>
<proteinExistence type="predicted"/>
<dbReference type="NCBIfam" id="NF008633">
    <property type="entry name" value="PRK11622.1"/>
    <property type="match status" value="1"/>
</dbReference>
<dbReference type="RefSeq" id="WP_072580560.1">
    <property type="nucleotide sequence ID" value="NZ_CP016020.1"/>
</dbReference>
<reference evidence="2 3" key="1">
    <citation type="journal article" date="2016" name="Sci. Rep.">
        <title>Complete genome sequence and transcriptomic analysis of a novel marine strain Bacillus weihaiensis reveals the mechanism of brown algae degradation.</title>
        <authorList>
            <person name="Zhu Y."/>
            <person name="Chen P."/>
            <person name="Bao Y."/>
            <person name="Men Y."/>
            <person name="Zeng Y."/>
            <person name="Yang J."/>
            <person name="Sun J."/>
            <person name="Sun Y."/>
        </authorList>
    </citation>
    <scope>NUCLEOTIDE SEQUENCE [LARGE SCALE GENOMIC DNA]</scope>
    <source>
        <strain evidence="2 3">Alg07</strain>
    </source>
</reference>
<feature type="chain" id="PRO_5012498909" evidence="1">
    <location>
        <begin position="22"/>
        <end position="414"/>
    </location>
</feature>
<dbReference type="OrthoDB" id="3239593at2"/>
<name>A0A1L3MTV1_9BACI</name>
<dbReference type="PROSITE" id="PS51257">
    <property type="entry name" value="PROKAR_LIPOPROTEIN"/>
    <property type="match status" value="1"/>
</dbReference>
<dbReference type="InterPro" id="IPR027020">
    <property type="entry name" value="YnjB"/>
</dbReference>
<dbReference type="Pfam" id="PF13416">
    <property type="entry name" value="SBP_bac_8"/>
    <property type="match status" value="1"/>
</dbReference>
<evidence type="ECO:0000313" key="3">
    <source>
        <dbReference type="Proteomes" id="UP000181936"/>
    </source>
</evidence>
<dbReference type="PANTHER" id="PTHR42779">
    <property type="entry name" value="PROTEIN YNJB"/>
    <property type="match status" value="1"/>
</dbReference>
<sequence>MKKIKIVGSMLILLFVLTACANESDRDKETNSLQKMEWTDIENEAEGTTVRMYMWGGDEGINRYMDEWVAPRVEEKYGITFERVPMDTPEQLKKLINEKRANQTEGNMDIIWINGENFKNAKENELIYGPFTEILPNVQKYVDMEALDVQYDFGTEVEGLEVPWGKVQFAFQYNEEKVKNPPSTFEELKQWVIENPGKFTYPDPSDFSGNAFLRQLFYESVGDVQKILDTGYDENFAKENSQEMWEYLNEVKPYLWREGKTYPNNLTELDRLYSQGEVYMTMGYNEARAEKFIEKGIFPESTQSFILESGSIGNTHFLAIPFNSPNKQGAMTVINFLLTPDAQLTKLDSTYWGDNTVLDPLKLSSEEKASLEAIDRGDSVLPAETLKKYIKPEIHAEYVTWLKENWVNEVVQTK</sequence>
<dbReference type="SUPFAM" id="SSF53850">
    <property type="entry name" value="Periplasmic binding protein-like II"/>
    <property type="match status" value="1"/>
</dbReference>
<evidence type="ECO:0000256" key="1">
    <source>
        <dbReference type="SAM" id="SignalP"/>
    </source>
</evidence>
<gene>
    <name evidence="2" type="ORF">A9C19_14075</name>
</gene>
<keyword evidence="3" id="KW-1185">Reference proteome</keyword>
<dbReference type="Gene3D" id="3.40.190.10">
    <property type="entry name" value="Periplasmic binding protein-like II"/>
    <property type="match status" value="2"/>
</dbReference>
<feature type="signal peptide" evidence="1">
    <location>
        <begin position="1"/>
        <end position="21"/>
    </location>
</feature>
<organism evidence="2 3">
    <name type="scientific">Bacillus weihaiensis</name>
    <dbReference type="NCBI Taxonomy" id="1547283"/>
    <lineage>
        <taxon>Bacteria</taxon>
        <taxon>Bacillati</taxon>
        <taxon>Bacillota</taxon>
        <taxon>Bacilli</taxon>
        <taxon>Bacillales</taxon>
        <taxon>Bacillaceae</taxon>
        <taxon>Bacillus</taxon>
    </lineage>
</organism>
<dbReference type="STRING" id="1547283.A9C19_14075"/>
<accession>A0A1L3MTV1</accession>
<dbReference type="PIRSF" id="PIRSF029172">
    <property type="entry name" value="UCP029172_ABC_sbc_YnjB"/>
    <property type="match status" value="1"/>
</dbReference>